<proteinExistence type="predicted"/>
<sequence>MNRKQQLDKLLTAFTEEKRFISDGYYRIRTINPSTLELAYLLSGPCGDSIVHPQITLSINGEEVVGIKLIDMYSSPQLFMHRNDENSNQIDNALDKLIEKFLTKM</sequence>
<reference evidence="2 4" key="2">
    <citation type="submission" date="2013-03" db="EMBL/GenBank/DDBJ databases">
        <title>The Genome Sequence of Enterococcus moraviensis BAA-383 (PacBio/Illumina hybrid assembly).</title>
        <authorList>
            <consortium name="The Broad Institute Genomics Platform"/>
            <consortium name="The Broad Institute Genome Sequencing Center for Infectious Disease"/>
            <person name="Earl A."/>
            <person name="Russ C."/>
            <person name="Gilmore M."/>
            <person name="Surin D."/>
            <person name="Walker B."/>
            <person name="Young S."/>
            <person name="Zeng Q."/>
            <person name="Gargeya S."/>
            <person name="Fitzgerald M."/>
            <person name="Haas B."/>
            <person name="Abouelleil A."/>
            <person name="Allen A.W."/>
            <person name="Alvarado L."/>
            <person name="Arachchi H.M."/>
            <person name="Berlin A.M."/>
            <person name="Chapman S.B."/>
            <person name="Gainer-Dewar J."/>
            <person name="Goldberg J."/>
            <person name="Griggs A."/>
            <person name="Gujja S."/>
            <person name="Hansen M."/>
            <person name="Howarth C."/>
            <person name="Imamovic A."/>
            <person name="Ireland A."/>
            <person name="Larimer J."/>
            <person name="McCowan C."/>
            <person name="Murphy C."/>
            <person name="Pearson M."/>
            <person name="Poon T.W."/>
            <person name="Priest M."/>
            <person name="Roberts A."/>
            <person name="Saif S."/>
            <person name="Shea T."/>
            <person name="Sisk P."/>
            <person name="Sykes S."/>
            <person name="Wortman J."/>
            <person name="Nusbaum C."/>
            <person name="Birren B."/>
        </authorList>
    </citation>
    <scope>NUCLEOTIDE SEQUENCE [LARGE SCALE GENOMIC DNA]</scope>
    <source>
        <strain evidence="2 4">ATCC BAA-383</strain>
    </source>
</reference>
<name>R2TGM2_9ENTE</name>
<dbReference type="eggNOG" id="ENOG5032EAS">
    <property type="taxonomic scope" value="Bacteria"/>
</dbReference>
<dbReference type="RefSeq" id="WP_010763814.1">
    <property type="nucleotide sequence ID" value="NZ_ASWB01000005.1"/>
</dbReference>
<organism evidence="1 3">
    <name type="scientific">Enterococcus moraviensis ATCC BAA-383</name>
    <dbReference type="NCBI Taxonomy" id="1158609"/>
    <lineage>
        <taxon>Bacteria</taxon>
        <taxon>Bacillati</taxon>
        <taxon>Bacillota</taxon>
        <taxon>Bacilli</taxon>
        <taxon>Lactobacillales</taxon>
        <taxon>Enterococcaceae</taxon>
        <taxon>Enterococcus</taxon>
    </lineage>
</organism>
<dbReference type="EMBL" id="ASWB01000005">
    <property type="protein sequence ID" value="EOT63718.1"/>
    <property type="molecule type" value="Genomic_DNA"/>
</dbReference>
<gene>
    <name evidence="2" type="ORF">I586_03151</name>
    <name evidence="1" type="ORF">UAY_00409</name>
</gene>
<accession>R2TGM2</accession>
<dbReference type="Proteomes" id="UP000013781">
    <property type="component" value="Unassembled WGS sequence"/>
</dbReference>
<dbReference type="Proteomes" id="UP000014157">
    <property type="component" value="Unassembled WGS sequence"/>
</dbReference>
<comment type="caution">
    <text evidence="1">The sequence shown here is derived from an EMBL/GenBank/DDBJ whole genome shotgun (WGS) entry which is preliminary data.</text>
</comment>
<keyword evidence="4" id="KW-1185">Reference proteome</keyword>
<dbReference type="HOGENOM" id="CLU_174716_0_0_9"/>
<dbReference type="AlphaFoldDB" id="R2TGM2"/>
<protein>
    <submittedName>
        <fullName evidence="1">Uncharacterized protein</fullName>
    </submittedName>
</protein>
<evidence type="ECO:0000313" key="2">
    <source>
        <dbReference type="EMBL" id="EOT63718.1"/>
    </source>
</evidence>
<dbReference type="OrthoDB" id="2223244at2"/>
<reference evidence="1 3" key="1">
    <citation type="submission" date="2013-02" db="EMBL/GenBank/DDBJ databases">
        <title>The Genome Sequence of Enterococcus moraviensis BAA-383.</title>
        <authorList>
            <consortium name="The Broad Institute Genome Sequencing Platform"/>
            <consortium name="The Broad Institute Genome Sequencing Center for Infectious Disease"/>
            <person name="Earl A.M."/>
            <person name="Gilmore M.S."/>
            <person name="Lebreton F."/>
            <person name="Walker B."/>
            <person name="Young S.K."/>
            <person name="Zeng Q."/>
            <person name="Gargeya S."/>
            <person name="Fitzgerald M."/>
            <person name="Haas B."/>
            <person name="Abouelleil A."/>
            <person name="Alvarado L."/>
            <person name="Arachchi H.M."/>
            <person name="Berlin A.M."/>
            <person name="Chapman S.B."/>
            <person name="Dewar J."/>
            <person name="Goldberg J."/>
            <person name="Griggs A."/>
            <person name="Gujja S."/>
            <person name="Hansen M."/>
            <person name="Howarth C."/>
            <person name="Imamovic A."/>
            <person name="Larimer J."/>
            <person name="McCowan C."/>
            <person name="Murphy C."/>
            <person name="Neiman D."/>
            <person name="Pearson M."/>
            <person name="Priest M."/>
            <person name="Roberts A."/>
            <person name="Saif S."/>
            <person name="Shea T."/>
            <person name="Sisk P."/>
            <person name="Sykes S."/>
            <person name="Wortman J."/>
            <person name="Nusbaum C."/>
            <person name="Birren B."/>
        </authorList>
    </citation>
    <scope>NUCLEOTIDE SEQUENCE [LARGE SCALE GENOMIC DNA]</scope>
    <source>
        <strain evidence="1 3">ATCC BAA-383</strain>
    </source>
</reference>
<evidence type="ECO:0000313" key="1">
    <source>
        <dbReference type="EMBL" id="EOI06358.1"/>
    </source>
</evidence>
<evidence type="ECO:0000313" key="4">
    <source>
        <dbReference type="Proteomes" id="UP000014157"/>
    </source>
</evidence>
<dbReference type="EMBL" id="AJAS01000003">
    <property type="protein sequence ID" value="EOI06358.1"/>
    <property type="molecule type" value="Genomic_DNA"/>
</dbReference>
<evidence type="ECO:0000313" key="3">
    <source>
        <dbReference type="Proteomes" id="UP000013781"/>
    </source>
</evidence>